<accession>A0ACB8REA0</accession>
<evidence type="ECO:0000313" key="1">
    <source>
        <dbReference type="EMBL" id="KAI0042418.1"/>
    </source>
</evidence>
<comment type="caution">
    <text evidence="1">The sequence shown here is derived from an EMBL/GenBank/DDBJ whole genome shotgun (WGS) entry which is preliminary data.</text>
</comment>
<protein>
    <submittedName>
        <fullName evidence="1">Uncharacterized protein</fullName>
    </submittedName>
</protein>
<evidence type="ECO:0000313" key="2">
    <source>
        <dbReference type="Proteomes" id="UP000814033"/>
    </source>
</evidence>
<dbReference type="Proteomes" id="UP000814033">
    <property type="component" value="Unassembled WGS sequence"/>
</dbReference>
<sequence length="513" mass="55423">MSSTLTPTIENMKYVPTDMNQLLGKSEVGLSARQAAARALVRAGVRNDGQHNVLVSDGLHVAYHDLYHDTTNKQPGEDGSHASVVRKTAEDMYDAATMLDRVDGGFTLVIHVPGFIPGKGRTEDVKISAYYPPRELDHHRDVLEQPLIEILKIFAQQVVPRHLEHAAQHRARSGLPVDMPELSHARALARIPPAGGRLPLPIQPGSAVVCFNLPDIVDALKDSNPGGSNSEQVFAYSPPDISADGERTSRTMGRMAPRLANQSVTPPRPHSTRLKAHIPAVKNERIRALYADDSDSESTAPCSPTSTDKKKHGNDPLASGVDPGSQLPSQPLRLKTSGELAFEKMGTQAKSNVGIRRRPKPRRSASSPPAASNAIPPASWVPPPPASRVPPPPASRVPPPPVHLNIKAPLISIGPCTEAVMDELKLADKWVASLREVTTTTRSSNWSIKLKTLGLDELAARQMAAALLSDLDTPIFELRKPAGSVGESPRCCIRLTVFVIVALVFLFLAFELI</sequence>
<gene>
    <name evidence="1" type="ORF">FA95DRAFT_1610218</name>
</gene>
<reference evidence="1" key="1">
    <citation type="submission" date="2021-02" db="EMBL/GenBank/DDBJ databases">
        <authorList>
            <consortium name="DOE Joint Genome Institute"/>
            <person name="Ahrendt S."/>
            <person name="Looney B.P."/>
            <person name="Miyauchi S."/>
            <person name="Morin E."/>
            <person name="Drula E."/>
            <person name="Courty P.E."/>
            <person name="Chicoki N."/>
            <person name="Fauchery L."/>
            <person name="Kohler A."/>
            <person name="Kuo A."/>
            <person name="Labutti K."/>
            <person name="Pangilinan J."/>
            <person name="Lipzen A."/>
            <person name="Riley R."/>
            <person name="Andreopoulos W."/>
            <person name="He G."/>
            <person name="Johnson J."/>
            <person name="Barry K.W."/>
            <person name="Grigoriev I.V."/>
            <person name="Nagy L."/>
            <person name="Hibbett D."/>
            <person name="Henrissat B."/>
            <person name="Matheny P.B."/>
            <person name="Labbe J."/>
            <person name="Martin F."/>
        </authorList>
    </citation>
    <scope>NUCLEOTIDE SEQUENCE</scope>
    <source>
        <strain evidence="1">FP105234-sp</strain>
    </source>
</reference>
<reference evidence="1" key="2">
    <citation type="journal article" date="2022" name="New Phytol.">
        <title>Evolutionary transition to the ectomycorrhizal habit in the genomes of a hyperdiverse lineage of mushroom-forming fungi.</title>
        <authorList>
            <person name="Looney B."/>
            <person name="Miyauchi S."/>
            <person name="Morin E."/>
            <person name="Drula E."/>
            <person name="Courty P.E."/>
            <person name="Kohler A."/>
            <person name="Kuo A."/>
            <person name="LaButti K."/>
            <person name="Pangilinan J."/>
            <person name="Lipzen A."/>
            <person name="Riley R."/>
            <person name="Andreopoulos W."/>
            <person name="He G."/>
            <person name="Johnson J."/>
            <person name="Nolan M."/>
            <person name="Tritt A."/>
            <person name="Barry K.W."/>
            <person name="Grigoriev I.V."/>
            <person name="Nagy L.G."/>
            <person name="Hibbett D."/>
            <person name="Henrissat B."/>
            <person name="Matheny P.B."/>
            <person name="Labbe J."/>
            <person name="Martin F.M."/>
        </authorList>
    </citation>
    <scope>NUCLEOTIDE SEQUENCE</scope>
    <source>
        <strain evidence="1">FP105234-sp</strain>
    </source>
</reference>
<dbReference type="EMBL" id="MU276067">
    <property type="protein sequence ID" value="KAI0042418.1"/>
    <property type="molecule type" value="Genomic_DNA"/>
</dbReference>
<name>A0ACB8REA0_9AGAM</name>
<proteinExistence type="predicted"/>
<organism evidence="1 2">
    <name type="scientific">Auriscalpium vulgare</name>
    <dbReference type="NCBI Taxonomy" id="40419"/>
    <lineage>
        <taxon>Eukaryota</taxon>
        <taxon>Fungi</taxon>
        <taxon>Dikarya</taxon>
        <taxon>Basidiomycota</taxon>
        <taxon>Agaricomycotina</taxon>
        <taxon>Agaricomycetes</taxon>
        <taxon>Russulales</taxon>
        <taxon>Auriscalpiaceae</taxon>
        <taxon>Auriscalpium</taxon>
    </lineage>
</organism>
<keyword evidence="2" id="KW-1185">Reference proteome</keyword>